<evidence type="ECO:0000256" key="1">
    <source>
        <dbReference type="SAM" id="MobiDB-lite"/>
    </source>
</evidence>
<reference evidence="3" key="1">
    <citation type="submission" date="2017-09" db="EMBL/GenBank/DDBJ databases">
        <title>Depth-based differentiation of microbial function through sediment-hosted aquifers and enrichment of novel symbionts in the deep terrestrial subsurface.</title>
        <authorList>
            <person name="Probst A.J."/>
            <person name="Ladd B."/>
            <person name="Jarett J.K."/>
            <person name="Geller-Mcgrath D.E."/>
            <person name="Sieber C.M.K."/>
            <person name="Emerson J.B."/>
            <person name="Anantharaman K."/>
            <person name="Thomas B.C."/>
            <person name="Malmstrom R."/>
            <person name="Stieglmeier M."/>
            <person name="Klingl A."/>
            <person name="Woyke T."/>
            <person name="Ryan C.M."/>
            <person name="Banfield J.F."/>
        </authorList>
    </citation>
    <scope>NUCLEOTIDE SEQUENCE [LARGE SCALE GENOMIC DNA]</scope>
</reference>
<comment type="caution">
    <text evidence="2">The sequence shown here is derived from an EMBL/GenBank/DDBJ whole genome shotgun (WGS) entry which is preliminary data.</text>
</comment>
<name>A0A2M8L4Q7_9BACT</name>
<organism evidence="2 3">
    <name type="scientific">Candidatus Shapirobacteria bacterium CG10_big_fil_rev_8_21_14_0_10_38_14</name>
    <dbReference type="NCBI Taxonomy" id="1974483"/>
    <lineage>
        <taxon>Bacteria</taxon>
        <taxon>Candidatus Shapironibacteriota</taxon>
    </lineage>
</organism>
<protein>
    <submittedName>
        <fullName evidence="2">Uncharacterized protein</fullName>
    </submittedName>
</protein>
<gene>
    <name evidence="2" type="ORF">COU96_03095</name>
</gene>
<proteinExistence type="predicted"/>
<feature type="region of interest" description="Disordered" evidence="1">
    <location>
        <begin position="1"/>
        <end position="48"/>
    </location>
</feature>
<evidence type="ECO:0000313" key="3">
    <source>
        <dbReference type="Proteomes" id="UP000229500"/>
    </source>
</evidence>
<accession>A0A2M8L4Q7</accession>
<dbReference type="AlphaFoldDB" id="A0A2M8L4Q7"/>
<evidence type="ECO:0000313" key="2">
    <source>
        <dbReference type="EMBL" id="PJE68710.1"/>
    </source>
</evidence>
<dbReference type="Proteomes" id="UP000229500">
    <property type="component" value="Unassembled WGS sequence"/>
</dbReference>
<sequence length="141" mass="15802">MSLWGNKPSTPVPASRPGTPASPASRWSAKPAPQPLTKPDFFKGGGASIKKTRWQMERDARIGKLVVPGTGGKKVTVKQVKDIFKQPSFSYGKVKTNLDRHEAIRILKQMRHEDKGNLQSVQGRTRRMFEQKWGLKSGKDY</sequence>
<dbReference type="EMBL" id="PFEL01000112">
    <property type="protein sequence ID" value="PJE68710.1"/>
    <property type="molecule type" value="Genomic_DNA"/>
</dbReference>